<feature type="transmembrane region" description="Helical" evidence="10">
    <location>
        <begin position="12"/>
        <end position="33"/>
    </location>
</feature>
<dbReference type="GO" id="GO:0005886">
    <property type="term" value="C:plasma membrane"/>
    <property type="evidence" value="ECO:0007669"/>
    <property type="project" value="UniProtKB-SubCell"/>
</dbReference>
<comment type="similarity">
    <text evidence="2 10">Belongs to the FliR/MopE/SpaR family.</text>
</comment>
<keyword evidence="11" id="KW-0969">Cilium</keyword>
<dbReference type="KEGG" id="aon:DEH84_06085"/>
<evidence type="ECO:0000256" key="8">
    <source>
        <dbReference type="ARBA" id="ARBA00023143"/>
    </source>
</evidence>
<feature type="transmembrane region" description="Helical" evidence="10">
    <location>
        <begin position="184"/>
        <end position="203"/>
    </location>
</feature>
<dbReference type="NCBIfam" id="TIGR01400">
    <property type="entry name" value="fliR"/>
    <property type="match status" value="1"/>
</dbReference>
<feature type="transmembrane region" description="Helical" evidence="10">
    <location>
        <begin position="128"/>
        <end position="153"/>
    </location>
</feature>
<evidence type="ECO:0000256" key="2">
    <source>
        <dbReference type="ARBA" id="ARBA00009772"/>
    </source>
</evidence>
<dbReference type="PANTHER" id="PTHR30065:SF8">
    <property type="entry name" value="FLAGELLAR BIOSYNTHETIC PROTEIN FLIR"/>
    <property type="match status" value="1"/>
</dbReference>
<accession>A0A2U8FQ90</accession>
<dbReference type="Proteomes" id="UP000244892">
    <property type="component" value="Chromosome"/>
</dbReference>
<dbReference type="GO" id="GO:0006605">
    <property type="term" value="P:protein targeting"/>
    <property type="evidence" value="ECO:0007669"/>
    <property type="project" value="UniProtKB-UniRule"/>
</dbReference>
<reference evidence="11 12" key="1">
    <citation type="submission" date="2018-05" db="EMBL/GenBank/DDBJ databases">
        <title>complete genome sequence of Aquabacterium olei NBRC 110486.</title>
        <authorList>
            <person name="Tang B."/>
            <person name="Chang J."/>
            <person name="Zhang L."/>
            <person name="Yang H."/>
        </authorList>
    </citation>
    <scope>NUCLEOTIDE SEQUENCE [LARGE SCALE GENOMIC DNA]</scope>
    <source>
        <strain evidence="11 12">NBRC 110486</strain>
    </source>
</reference>
<keyword evidence="8 10" id="KW-0975">Bacterial flagellum</keyword>
<evidence type="ECO:0000256" key="1">
    <source>
        <dbReference type="ARBA" id="ARBA00002578"/>
    </source>
</evidence>
<feature type="transmembrane region" description="Helical" evidence="10">
    <location>
        <begin position="215"/>
        <end position="235"/>
    </location>
</feature>
<keyword evidence="7 10" id="KW-0472">Membrane</keyword>
<evidence type="ECO:0000313" key="12">
    <source>
        <dbReference type="Proteomes" id="UP000244892"/>
    </source>
</evidence>
<keyword evidence="12" id="KW-1185">Reference proteome</keyword>
<keyword evidence="5 10" id="KW-0812">Transmembrane</keyword>
<dbReference type="RefSeq" id="WP_109035702.1">
    <property type="nucleotide sequence ID" value="NZ_CP029210.1"/>
</dbReference>
<evidence type="ECO:0000256" key="10">
    <source>
        <dbReference type="RuleBase" id="RU362071"/>
    </source>
</evidence>
<dbReference type="PANTHER" id="PTHR30065">
    <property type="entry name" value="FLAGELLAR BIOSYNTHETIC PROTEIN FLIR"/>
    <property type="match status" value="1"/>
</dbReference>
<keyword evidence="11" id="KW-0282">Flagellum</keyword>
<comment type="caution">
    <text evidence="10">Lacks conserved residue(s) required for the propagation of feature annotation.</text>
</comment>
<dbReference type="Pfam" id="PF01311">
    <property type="entry name" value="Bac_export_1"/>
    <property type="match status" value="1"/>
</dbReference>
<evidence type="ECO:0000256" key="7">
    <source>
        <dbReference type="ARBA" id="ARBA00023136"/>
    </source>
</evidence>
<dbReference type="PRINTS" id="PR00953">
    <property type="entry name" value="TYPE3IMRPROT"/>
</dbReference>
<name>A0A2U8FQ90_9BURK</name>
<evidence type="ECO:0000313" key="11">
    <source>
        <dbReference type="EMBL" id="AWI53047.1"/>
    </source>
</evidence>
<keyword evidence="6 10" id="KW-1133">Transmembrane helix</keyword>
<gene>
    <name evidence="11" type="primary">fliR</name>
    <name evidence="11" type="ORF">DEH84_06085</name>
</gene>
<sequence length="254" mass="27630">MVSFTEAEVLAWISPWLWAFFRVLGLFTSAPVLSMRVVPRRVRIGLALLVAVAAEPSLPPELKAYTIASPHALMLIVQQVLIGLTVGFAARVVFAAIEFAGEIVGLQMGLSFASFFDPTSGGQLNAVARFYGTVAAWLFVVMNGHLLLTAAVLQSFQAFPVSPEPLAFMKVVQPQTWGAELFKLGLWVSLPVVAMLILINMVMGLVARVAPQMNIFSVGFPVTLGVGLTGLWLTLPMMQQPFTMAIERMLGYFQ</sequence>
<evidence type="ECO:0000256" key="4">
    <source>
        <dbReference type="ARBA" id="ARBA00022475"/>
    </source>
</evidence>
<dbReference type="EMBL" id="CP029210">
    <property type="protein sequence ID" value="AWI53047.1"/>
    <property type="molecule type" value="Genomic_DNA"/>
</dbReference>
<dbReference type="InterPro" id="IPR002010">
    <property type="entry name" value="T3SS_IM_R"/>
</dbReference>
<evidence type="ECO:0000256" key="3">
    <source>
        <dbReference type="ARBA" id="ARBA00021717"/>
    </source>
</evidence>
<dbReference type="InterPro" id="IPR006303">
    <property type="entry name" value="FliR"/>
</dbReference>
<dbReference type="OrthoDB" id="9797790at2"/>
<keyword evidence="4 10" id="KW-1003">Cell membrane</keyword>
<protein>
    <recommendedName>
        <fullName evidence="3 9">Flagellar biosynthetic protein FliR</fullName>
    </recommendedName>
</protein>
<comment type="function">
    <text evidence="1 10">Role in flagellar biosynthesis.</text>
</comment>
<evidence type="ECO:0000256" key="5">
    <source>
        <dbReference type="ARBA" id="ARBA00022692"/>
    </source>
</evidence>
<dbReference type="AlphaFoldDB" id="A0A2U8FQ90"/>
<evidence type="ECO:0000256" key="6">
    <source>
        <dbReference type="ARBA" id="ARBA00022989"/>
    </source>
</evidence>
<comment type="subcellular location">
    <subcellularLocation>
        <location evidence="10">Cell membrane</location>
        <topology evidence="10">Multi-pass membrane protein</topology>
    </subcellularLocation>
    <subcellularLocation>
        <location evidence="10">Bacterial flagellum basal body</location>
    </subcellularLocation>
</comment>
<keyword evidence="11" id="KW-0966">Cell projection</keyword>
<dbReference type="GO" id="GO:0009425">
    <property type="term" value="C:bacterial-type flagellum basal body"/>
    <property type="evidence" value="ECO:0007669"/>
    <property type="project" value="UniProtKB-SubCell"/>
</dbReference>
<evidence type="ECO:0000256" key="9">
    <source>
        <dbReference type="NCBIfam" id="TIGR01400"/>
    </source>
</evidence>
<organism evidence="11 12">
    <name type="scientific">Aquabacterium olei</name>
    <dbReference type="NCBI Taxonomy" id="1296669"/>
    <lineage>
        <taxon>Bacteria</taxon>
        <taxon>Pseudomonadati</taxon>
        <taxon>Pseudomonadota</taxon>
        <taxon>Betaproteobacteria</taxon>
        <taxon>Burkholderiales</taxon>
        <taxon>Aquabacterium</taxon>
    </lineage>
</organism>
<dbReference type="GO" id="GO:0044780">
    <property type="term" value="P:bacterial-type flagellum assembly"/>
    <property type="evidence" value="ECO:0007669"/>
    <property type="project" value="UniProtKB-UniRule"/>
</dbReference>
<proteinExistence type="inferred from homology"/>